<comment type="caution">
    <text evidence="1">The sequence shown here is derived from an EMBL/GenBank/DDBJ whole genome shotgun (WGS) entry which is preliminary data.</text>
</comment>
<organism evidence="1 2">
    <name type="scientific">Clostridium thailandense</name>
    <dbReference type="NCBI Taxonomy" id="2794346"/>
    <lineage>
        <taxon>Bacteria</taxon>
        <taxon>Bacillati</taxon>
        <taxon>Bacillota</taxon>
        <taxon>Clostridia</taxon>
        <taxon>Eubacteriales</taxon>
        <taxon>Clostridiaceae</taxon>
        <taxon>Clostridium</taxon>
    </lineage>
</organism>
<dbReference type="EMBL" id="JAEEGC010000084">
    <property type="protein sequence ID" value="MBV7274485.1"/>
    <property type="molecule type" value="Genomic_DNA"/>
</dbReference>
<dbReference type="RefSeq" id="WP_218321552.1">
    <property type="nucleotide sequence ID" value="NZ_JAEEGC010000084.1"/>
</dbReference>
<name>A0A949TLE8_9CLOT</name>
<accession>A0A949TLE8</accession>
<evidence type="ECO:0000313" key="1">
    <source>
        <dbReference type="EMBL" id="MBV7274485.1"/>
    </source>
</evidence>
<sequence length="134" mass="15433">MKDVIFDDFQNTVNDSLIRHKSILDIITKFQESNGRINRAVAKSITSCGCINVNAKKQQIPEDNDDINIESLKNCLKTHIDGNLCDNCREVIEREIGNNLFYLTSLCNILDLNLYDILIKEYDKINTLGKYTFR</sequence>
<gene>
    <name evidence="1" type="ORF">I6U48_16445</name>
</gene>
<dbReference type="Proteomes" id="UP000694308">
    <property type="component" value="Unassembled WGS sequence"/>
</dbReference>
<evidence type="ECO:0000313" key="2">
    <source>
        <dbReference type="Proteomes" id="UP000694308"/>
    </source>
</evidence>
<reference evidence="1" key="1">
    <citation type="submission" date="2020-12" db="EMBL/GenBank/DDBJ databases">
        <title>Clostridium thailandense sp. nov., a novel acetogenic bacterium isolated from peat land soil in Thailand.</title>
        <authorList>
            <person name="Chaikitkaew S."/>
            <person name="Birkeland N.K."/>
        </authorList>
    </citation>
    <scope>NUCLEOTIDE SEQUENCE</scope>
    <source>
        <strain evidence="1">PL3</strain>
    </source>
</reference>
<proteinExistence type="predicted"/>
<protein>
    <submittedName>
        <fullName evidence="1">DUF1573 domain-containing protein</fullName>
    </submittedName>
</protein>
<keyword evidence="2" id="KW-1185">Reference proteome</keyword>
<dbReference type="AlphaFoldDB" id="A0A949TLE8"/>